<reference evidence="1" key="1">
    <citation type="submission" date="2018-05" db="EMBL/GenBank/DDBJ databases">
        <authorList>
            <person name="Lanie J.A."/>
            <person name="Ng W.-L."/>
            <person name="Kazmierczak K.M."/>
            <person name="Andrzejewski T.M."/>
            <person name="Davidsen T.M."/>
            <person name="Wayne K.J."/>
            <person name="Tettelin H."/>
            <person name="Glass J.I."/>
            <person name="Rusch D."/>
            <person name="Podicherti R."/>
            <person name="Tsui H.-C.T."/>
            <person name="Winkler M.E."/>
        </authorList>
    </citation>
    <scope>NUCLEOTIDE SEQUENCE</scope>
</reference>
<organism evidence="1">
    <name type="scientific">marine metagenome</name>
    <dbReference type="NCBI Taxonomy" id="408172"/>
    <lineage>
        <taxon>unclassified sequences</taxon>
        <taxon>metagenomes</taxon>
        <taxon>ecological metagenomes</taxon>
    </lineage>
</organism>
<proteinExistence type="predicted"/>
<protein>
    <submittedName>
        <fullName evidence="1">Uncharacterized protein</fullName>
    </submittedName>
</protein>
<dbReference type="EMBL" id="UINC01140526">
    <property type="protein sequence ID" value="SVD27717.1"/>
    <property type="molecule type" value="Genomic_DNA"/>
</dbReference>
<sequence length="252" mass="28293">MLRGYAQLDRRTRNRVDELMSIFQTSSVDELGKQKGVNLEKHTNQRDPQARTIRVSDNLRGIVCDLGDNDRHVLHEILPHDQAEDWMRRNQFRANEKTGALEVLDVDVIESMIAQAPKSAPDAGAMFAHRADKEFRQLGIDPNLVPALRAFTSDDQLQALFAALPETQANALILLTGDESTEAIFAEIAGDFEPDSIKTDDLAAALDTPASKAMYRLVADENELREMLARPLAQWRTFLHHSQDGIAYKPTF</sequence>
<accession>A0A382U167</accession>
<evidence type="ECO:0000313" key="1">
    <source>
        <dbReference type="EMBL" id="SVD27717.1"/>
    </source>
</evidence>
<feature type="non-terminal residue" evidence="1">
    <location>
        <position position="252"/>
    </location>
</feature>
<gene>
    <name evidence="1" type="ORF">METZ01_LOCUS380571</name>
</gene>
<dbReference type="AlphaFoldDB" id="A0A382U167"/>
<name>A0A382U167_9ZZZZ</name>